<protein>
    <recommendedName>
        <fullName evidence="3">DUF6598 domain-containing protein</fullName>
    </recommendedName>
</protein>
<dbReference type="GO" id="GO:0017148">
    <property type="term" value="P:negative regulation of translation"/>
    <property type="evidence" value="ECO:0007669"/>
    <property type="project" value="UniProtKB-KW"/>
</dbReference>
<dbReference type="GO" id="GO:0030598">
    <property type="term" value="F:rRNA N-glycosylase activity"/>
    <property type="evidence" value="ECO:0007669"/>
    <property type="project" value="UniProtKB-EC"/>
</dbReference>
<dbReference type="Proteomes" id="UP000251960">
    <property type="component" value="Chromosome 2"/>
</dbReference>
<evidence type="ECO:0000313" key="4">
    <source>
        <dbReference type="EMBL" id="PWZ36805.1"/>
    </source>
</evidence>
<dbReference type="ExpressionAtlas" id="A0A3L6FPI5">
    <property type="expression patterns" value="baseline and differential"/>
</dbReference>
<evidence type="ECO:0000259" key="3">
    <source>
        <dbReference type="Pfam" id="PF20241"/>
    </source>
</evidence>
<gene>
    <name evidence="4" type="ORF">Zm00014a_012161</name>
</gene>
<feature type="domain" description="DUF6598" evidence="3">
    <location>
        <begin position="318"/>
        <end position="541"/>
    </location>
</feature>
<dbReference type="SUPFAM" id="SSF56371">
    <property type="entry name" value="Ribosome inactivating proteins (RIP)"/>
    <property type="match status" value="1"/>
</dbReference>
<keyword evidence="1" id="KW-0652">Protein synthesis inhibitor</keyword>
<dbReference type="GO" id="GO:0006952">
    <property type="term" value="P:defense response"/>
    <property type="evidence" value="ECO:0007669"/>
    <property type="project" value="UniProtKB-KW"/>
</dbReference>
<dbReference type="Pfam" id="PF20241">
    <property type="entry name" value="DUF6598"/>
    <property type="match status" value="1"/>
</dbReference>
<feature type="region of interest" description="Disordered" evidence="2">
    <location>
        <begin position="102"/>
        <end position="131"/>
    </location>
</feature>
<dbReference type="PANTHER" id="PTHR33453">
    <property type="match status" value="1"/>
</dbReference>
<comment type="caution">
    <text evidence="4">The sequence shown here is derived from an EMBL/GenBank/DDBJ whole genome shotgun (WGS) entry which is preliminary data.</text>
</comment>
<dbReference type="AlphaFoldDB" id="A0A3L6FPI5"/>
<feature type="region of interest" description="Disordered" evidence="2">
    <location>
        <begin position="285"/>
        <end position="308"/>
    </location>
</feature>
<evidence type="ECO:0000256" key="1">
    <source>
        <dbReference type="RuleBase" id="RU004915"/>
    </source>
</evidence>
<organism evidence="4">
    <name type="scientific">Zea mays</name>
    <name type="common">Maize</name>
    <dbReference type="NCBI Taxonomy" id="4577"/>
    <lineage>
        <taxon>Eukaryota</taxon>
        <taxon>Viridiplantae</taxon>
        <taxon>Streptophyta</taxon>
        <taxon>Embryophyta</taxon>
        <taxon>Tracheophyta</taxon>
        <taxon>Spermatophyta</taxon>
        <taxon>Magnoliopsida</taxon>
        <taxon>Liliopsida</taxon>
        <taxon>Poales</taxon>
        <taxon>Poaceae</taxon>
        <taxon>PACMAD clade</taxon>
        <taxon>Panicoideae</taxon>
        <taxon>Andropogonodae</taxon>
        <taxon>Andropogoneae</taxon>
        <taxon>Tripsacinae</taxon>
        <taxon>Zea</taxon>
    </lineage>
</organism>
<dbReference type="InterPro" id="IPR046533">
    <property type="entry name" value="DUF6598"/>
</dbReference>
<keyword evidence="1" id="KW-0611">Plant defense</keyword>
<dbReference type="Gene3D" id="3.40.420.10">
    <property type="entry name" value="Ricin (A subunit), domain 1"/>
    <property type="match status" value="1"/>
</dbReference>
<comment type="catalytic activity">
    <reaction evidence="1">
        <text>Endohydrolysis of the N-glycosidic bond at one specific adenosine on the 28S rRNA.</text>
        <dbReference type="EC" id="3.2.2.22"/>
    </reaction>
</comment>
<proteinExistence type="inferred from homology"/>
<reference evidence="4" key="1">
    <citation type="journal article" date="2018" name="Nat. Genet.">
        <title>Extensive intraspecific gene order and gene structural variations between Mo17 and other maize genomes.</title>
        <authorList>
            <person name="Sun S."/>
            <person name="Zhou Y."/>
            <person name="Chen J."/>
            <person name="Shi J."/>
            <person name="Zhao H."/>
            <person name="Zhao H."/>
            <person name="Song W."/>
            <person name="Zhang M."/>
            <person name="Cui Y."/>
            <person name="Dong X."/>
            <person name="Liu H."/>
            <person name="Ma X."/>
            <person name="Jiao Y."/>
            <person name="Wang B."/>
            <person name="Wei X."/>
            <person name="Stein J.C."/>
            <person name="Glaubitz J.C."/>
            <person name="Lu F."/>
            <person name="Yu G."/>
            <person name="Liang C."/>
            <person name="Fengler K."/>
            <person name="Li B."/>
            <person name="Rafalski A."/>
            <person name="Schnable P.S."/>
            <person name="Ware D.H."/>
            <person name="Buckler E.S."/>
            <person name="Lai J."/>
        </authorList>
    </citation>
    <scope>NUCLEOTIDE SEQUENCE [LARGE SCALE GENOMIC DNA]</scope>
    <source>
        <tissue evidence="4">Seedling</tissue>
    </source>
</reference>
<accession>A0A3L6FPI5</accession>
<sequence>MALPLDRTFNVVADCERFEEYIGELREAVRDPTQPPPLAATHPNLYRLRQTTRREPRQWLHLRMVARNAEIIVWIRTDNLYVVGFEQVRGARYEFGVDPANDAKEKNKKKKDKEKKAKKKNKKEDQEQQERRPLISGATFLGFNGGYGDLRQLQTGPDPERRTVPDLGREPLVEAIQGLAAYTPAAPGLVRDWLRTIVVTVSESLRLHNVCRHIARLLLGEYTRGWLDQSLVDCIRDWGDVSACVLASAAHPEGDAHGRYSQLSHICENTDQACEVVAILNAGAAPDEPGPSRRPKREAAVGDADDDGSVPPLGLTFVEVFSAVVEGGGGTGRNRSLLYGHIAIDDGLSSGSSQLLFMHGRSNALPASLDGQVQLTGPARAVWGYGEVVMHVDLMDAAIPHVADMTPDDHDAEEVGSGKLVWNTYDTPRMVYDEAEEYVFEGVSGAVNVRCAVVTNAVVATVALRRTGSGGGQRVDVYGTVSAATAMFAPQDKVTLFSREWKDAVSLGAGEDVPLLRKVAVVQLGSPLTICADLWTKAHVADMSVDDRISSGDVAVFHPSPFGVVRKMIGGGDFEVSVTWSLN</sequence>
<dbReference type="GO" id="GO:0090729">
    <property type="term" value="F:toxin activity"/>
    <property type="evidence" value="ECO:0007669"/>
    <property type="project" value="UniProtKB-KW"/>
</dbReference>
<evidence type="ECO:0000256" key="2">
    <source>
        <dbReference type="SAM" id="MobiDB-lite"/>
    </source>
</evidence>
<keyword evidence="1" id="KW-0378">Hydrolase</keyword>
<feature type="compositionally biased region" description="Basic residues" evidence="2">
    <location>
        <begin position="106"/>
        <end position="121"/>
    </location>
</feature>
<dbReference type="Pfam" id="PF00161">
    <property type="entry name" value="RIP"/>
    <property type="match status" value="1"/>
</dbReference>
<name>A0A3L6FPI5_MAIZE</name>
<feature type="compositionally biased region" description="Basic and acidic residues" evidence="2">
    <location>
        <begin position="122"/>
        <end position="131"/>
    </location>
</feature>
<comment type="similarity">
    <text evidence="1">Belongs to the ribosome-inactivating protein family.</text>
</comment>
<dbReference type="InterPro" id="IPR001574">
    <property type="entry name" value="Ribosome_inactivat_prot"/>
</dbReference>
<dbReference type="InterPro" id="IPR036041">
    <property type="entry name" value="Ribosome-inact_prot_sf"/>
</dbReference>
<keyword evidence="1" id="KW-0800">Toxin</keyword>
<dbReference type="PANTHER" id="PTHR33453:SF3">
    <property type="entry name" value="RRNA N-GLYCOSYLASE"/>
    <property type="match status" value="1"/>
</dbReference>
<dbReference type="InterPro" id="IPR016138">
    <property type="entry name" value="Ribosome_inactivat_prot_sub1"/>
</dbReference>
<dbReference type="EMBL" id="NCVQ01000003">
    <property type="protein sequence ID" value="PWZ36805.1"/>
    <property type="molecule type" value="Genomic_DNA"/>
</dbReference>